<gene>
    <name evidence="1" type="ORF">ERS007681_03669</name>
    <name evidence="2" type="ORF">ERS007688_03252</name>
</gene>
<reference evidence="3 4" key="1">
    <citation type="submission" date="2015-03" db="EMBL/GenBank/DDBJ databases">
        <authorList>
            <consortium name="Pathogen Informatics"/>
        </authorList>
    </citation>
    <scope>NUCLEOTIDE SEQUENCE [LARGE SCALE GENOMIC DNA]</scope>
    <source>
        <strain evidence="1 4">G09901357</strain>
        <strain evidence="2 3">H09601792</strain>
    </source>
</reference>
<protein>
    <submittedName>
        <fullName evidence="1">Uncharacterized protein</fullName>
    </submittedName>
</protein>
<dbReference type="EMBL" id="CFOE01000675">
    <property type="protein sequence ID" value="CFE44623.1"/>
    <property type="molecule type" value="Genomic_DNA"/>
</dbReference>
<evidence type="ECO:0000313" key="3">
    <source>
        <dbReference type="Proteomes" id="UP000046947"/>
    </source>
</evidence>
<evidence type="ECO:0000313" key="1">
    <source>
        <dbReference type="EMBL" id="CFE44623.1"/>
    </source>
</evidence>
<proteinExistence type="predicted"/>
<dbReference type="Proteomes" id="UP000048289">
    <property type="component" value="Unassembled WGS sequence"/>
</dbReference>
<evidence type="ECO:0000313" key="2">
    <source>
        <dbReference type="EMBL" id="CFE65329.1"/>
    </source>
</evidence>
<dbReference type="EMBL" id="CFOH01000672">
    <property type="protein sequence ID" value="CFE65329.1"/>
    <property type="molecule type" value="Genomic_DNA"/>
</dbReference>
<accession>A0A654TDX7</accession>
<sequence length="83" mass="8190">MRRACVTCQPAPSRSISPPGIPAPAPLILIGISIIGIPPPAAPAACVSATGLGGTPNPDIAEEAIEMGIDPCHVGGTDIDPTN</sequence>
<evidence type="ECO:0000313" key="4">
    <source>
        <dbReference type="Proteomes" id="UP000048289"/>
    </source>
</evidence>
<dbReference type="Proteomes" id="UP000046947">
    <property type="component" value="Unassembled WGS sequence"/>
</dbReference>
<organism evidence="1 4">
    <name type="scientific">Mycobacterium tuberculosis</name>
    <dbReference type="NCBI Taxonomy" id="1773"/>
    <lineage>
        <taxon>Bacteria</taxon>
        <taxon>Bacillati</taxon>
        <taxon>Actinomycetota</taxon>
        <taxon>Actinomycetes</taxon>
        <taxon>Mycobacteriales</taxon>
        <taxon>Mycobacteriaceae</taxon>
        <taxon>Mycobacterium</taxon>
        <taxon>Mycobacterium tuberculosis complex</taxon>
    </lineage>
</organism>
<dbReference type="AlphaFoldDB" id="A0A654TDX7"/>
<name>A0A654TDX7_MYCTX</name>